<feature type="transmembrane region" description="Helical" evidence="1">
    <location>
        <begin position="167"/>
        <end position="186"/>
    </location>
</feature>
<proteinExistence type="predicted"/>
<keyword evidence="3" id="KW-1185">Reference proteome</keyword>
<dbReference type="Gene3D" id="1.20.1530.20">
    <property type="match status" value="1"/>
</dbReference>
<feature type="transmembrane region" description="Helical" evidence="1">
    <location>
        <begin position="232"/>
        <end position="254"/>
    </location>
</feature>
<dbReference type="Proteomes" id="UP000188879">
    <property type="component" value="Unassembled WGS sequence"/>
</dbReference>
<feature type="transmembrane region" description="Helical" evidence="1">
    <location>
        <begin position="99"/>
        <end position="124"/>
    </location>
</feature>
<dbReference type="InterPro" id="IPR016833">
    <property type="entry name" value="Put_Na-Bile_cotransptr"/>
</dbReference>
<dbReference type="Pfam" id="PF13593">
    <property type="entry name" value="SBF_like"/>
    <property type="match status" value="1"/>
</dbReference>
<feature type="transmembrane region" description="Helical" evidence="1">
    <location>
        <begin position="12"/>
        <end position="30"/>
    </location>
</feature>
<dbReference type="AlphaFoldDB" id="A0A1V2H7Y1"/>
<accession>A0A1V2H7Y1</accession>
<dbReference type="GO" id="GO:0005886">
    <property type="term" value="C:plasma membrane"/>
    <property type="evidence" value="ECO:0007669"/>
    <property type="project" value="TreeGrafter"/>
</dbReference>
<feature type="transmembrane region" description="Helical" evidence="1">
    <location>
        <begin position="198"/>
        <end position="216"/>
    </location>
</feature>
<evidence type="ECO:0000313" key="3">
    <source>
        <dbReference type="Proteomes" id="UP000188879"/>
    </source>
</evidence>
<dbReference type="PANTHER" id="PTHR18640">
    <property type="entry name" value="SOLUTE CARRIER FAMILY 10 MEMBER 7"/>
    <property type="match status" value="1"/>
</dbReference>
<organism evidence="2 3">
    <name type="scientific">Teichococcus deserti</name>
    <dbReference type="NCBI Taxonomy" id="1817963"/>
    <lineage>
        <taxon>Bacteria</taxon>
        <taxon>Pseudomonadati</taxon>
        <taxon>Pseudomonadota</taxon>
        <taxon>Alphaproteobacteria</taxon>
        <taxon>Acetobacterales</taxon>
        <taxon>Roseomonadaceae</taxon>
        <taxon>Roseomonas</taxon>
    </lineage>
</organism>
<keyword evidence="1" id="KW-1133">Transmembrane helix</keyword>
<gene>
    <name evidence="2" type="ORF">BKE38_02980</name>
</gene>
<sequence>MPAFLRRLRIDPFLIQLVATVILAALLPAQGRAAEAMTHVASLAVALLFFLHGAKLAPKAVLDGLLHWRLQALVAGSTYLLFPILGLALTFALKPFLPPMLALGILFICVLPSTVQSSIAFTAVARGNVPAALCAATLSNLVGMLLTPLLVALLMRTSGAGGFSTDIVKDIALHLLLPFALGQAARPWIGNFLKRNKLVVGLVDRGSILISVYTAFSEGMNAGIWQQMDLTTLALIVALNAALLAAVLGATRLVSRRMGLSRADEVVAVFCGSKKSIASGIPMANILFPAASIGLIVLPLILFHQLQLFACAALARRYASHAEQEETKSEAPALHAGPAPHMA</sequence>
<name>A0A1V2H7Y1_9PROT</name>
<protein>
    <recommendedName>
        <fullName evidence="4">Bile acid:sodium symporter</fullName>
    </recommendedName>
</protein>
<feature type="transmembrane region" description="Helical" evidence="1">
    <location>
        <begin position="36"/>
        <end position="58"/>
    </location>
</feature>
<evidence type="ECO:0008006" key="4">
    <source>
        <dbReference type="Google" id="ProtNLM"/>
    </source>
</evidence>
<evidence type="ECO:0000256" key="1">
    <source>
        <dbReference type="SAM" id="Phobius"/>
    </source>
</evidence>
<reference evidence="2 3" key="1">
    <citation type="submission" date="2016-10" db="EMBL/GenBank/DDBJ databases">
        <title>Draft Genome sequence of Roseomonas sp. strain M3.</title>
        <authorList>
            <person name="Subhash Y."/>
            <person name="Lee S."/>
        </authorList>
    </citation>
    <scope>NUCLEOTIDE SEQUENCE [LARGE SCALE GENOMIC DNA]</scope>
    <source>
        <strain evidence="2 3">M3</strain>
    </source>
</reference>
<keyword evidence="1" id="KW-0812">Transmembrane</keyword>
<dbReference type="EMBL" id="MLCO01000019">
    <property type="protein sequence ID" value="ONG58307.1"/>
    <property type="molecule type" value="Genomic_DNA"/>
</dbReference>
<feature type="transmembrane region" description="Helical" evidence="1">
    <location>
        <begin position="131"/>
        <end position="155"/>
    </location>
</feature>
<dbReference type="PIRSF" id="PIRSF026166">
    <property type="entry name" value="UCP026166"/>
    <property type="match status" value="1"/>
</dbReference>
<dbReference type="InterPro" id="IPR038770">
    <property type="entry name" value="Na+/solute_symporter_sf"/>
</dbReference>
<comment type="caution">
    <text evidence="2">The sequence shown here is derived from an EMBL/GenBank/DDBJ whole genome shotgun (WGS) entry which is preliminary data.</text>
</comment>
<feature type="transmembrane region" description="Helical" evidence="1">
    <location>
        <begin position="70"/>
        <end position="93"/>
    </location>
</feature>
<evidence type="ECO:0000313" key="2">
    <source>
        <dbReference type="EMBL" id="ONG58307.1"/>
    </source>
</evidence>
<feature type="transmembrane region" description="Helical" evidence="1">
    <location>
        <begin position="283"/>
        <end position="303"/>
    </location>
</feature>
<dbReference type="PANTHER" id="PTHR18640:SF5">
    <property type="entry name" value="SODIUM_BILE ACID COTRANSPORTER 7"/>
    <property type="match status" value="1"/>
</dbReference>
<dbReference type="RefSeq" id="WP_076955892.1">
    <property type="nucleotide sequence ID" value="NZ_MLCO01000019.1"/>
</dbReference>
<keyword evidence="1" id="KW-0472">Membrane</keyword>